<evidence type="ECO:0000256" key="1">
    <source>
        <dbReference type="SAM" id="Phobius"/>
    </source>
</evidence>
<protein>
    <submittedName>
        <fullName evidence="2">Uncharacterized protein</fullName>
    </submittedName>
</protein>
<proteinExistence type="predicted"/>
<dbReference type="HOGENOM" id="CLU_3215403_0_0_9"/>
<keyword evidence="1" id="KW-0812">Transmembrane</keyword>
<dbReference type="Proteomes" id="UP000009234">
    <property type="component" value="Chromosome"/>
</dbReference>
<accession>F6DL07</accession>
<keyword evidence="1" id="KW-0472">Membrane</keyword>
<reference evidence="2 3" key="2">
    <citation type="journal article" date="2012" name="Stand. Genomic Sci.">
        <title>Complete genome sequence of the sulfate-reducing firmicute Desulfotomaculum ruminis type strain (DL(T)).</title>
        <authorList>
            <person name="Spring S."/>
            <person name="Visser M."/>
            <person name="Lu M."/>
            <person name="Copeland A."/>
            <person name="Lapidus A."/>
            <person name="Lucas S."/>
            <person name="Cheng J.F."/>
            <person name="Han C."/>
            <person name="Tapia R."/>
            <person name="Goodwin L.A."/>
            <person name="Pitluck S."/>
            <person name="Ivanova N."/>
            <person name="Land M."/>
            <person name="Hauser L."/>
            <person name="Larimer F."/>
            <person name="Rohde M."/>
            <person name="Goker M."/>
            <person name="Detter J.C."/>
            <person name="Kyrpides N.C."/>
            <person name="Woyke T."/>
            <person name="Schaap P.J."/>
            <person name="Plugge C.M."/>
            <person name="Muyzer G."/>
            <person name="Kuever J."/>
            <person name="Pereira I.A."/>
            <person name="Parshina S.N."/>
            <person name="Bernier-Latmani R."/>
            <person name="Stams A.J."/>
            <person name="Klenk H.P."/>
        </authorList>
    </citation>
    <scope>NUCLEOTIDE SEQUENCE [LARGE SCALE GENOMIC DNA]</scope>
    <source>
        <strain evidence="3">ATCC 23193 / DSM 2154 / NCIB 8452 / DL</strain>
    </source>
</reference>
<sequence>MESLWIYKGIYHPFYTKRLPLLVWTIIVLIAMELVLFLSDKLLG</sequence>
<evidence type="ECO:0000313" key="3">
    <source>
        <dbReference type="Proteomes" id="UP000009234"/>
    </source>
</evidence>
<keyword evidence="3" id="KW-1185">Reference proteome</keyword>
<dbReference type="EMBL" id="CP002780">
    <property type="protein sequence ID" value="AEG58316.1"/>
    <property type="molecule type" value="Genomic_DNA"/>
</dbReference>
<dbReference type="AlphaFoldDB" id="F6DL07"/>
<reference evidence="3" key="1">
    <citation type="submission" date="2011-05" db="EMBL/GenBank/DDBJ databases">
        <title>Complete sequence of Desulfotomaculum ruminis DSM 2154.</title>
        <authorList>
            <person name="Lucas S."/>
            <person name="Copeland A."/>
            <person name="Lapidus A."/>
            <person name="Cheng J.-F."/>
            <person name="Goodwin L."/>
            <person name="Pitluck S."/>
            <person name="Lu M."/>
            <person name="Detter J.C."/>
            <person name="Han C."/>
            <person name="Tapia R."/>
            <person name="Land M."/>
            <person name="Hauser L."/>
            <person name="Kyrpides N."/>
            <person name="Ivanova N."/>
            <person name="Mikhailova N."/>
            <person name="Pagani I."/>
            <person name="Stams A.J.M."/>
            <person name="Plugge C.M."/>
            <person name="Muyzer G."/>
            <person name="Kuever J."/>
            <person name="Parshina S.N."/>
            <person name="Ivanova A.E."/>
            <person name="Nazina T.N."/>
            <person name="Brambilla E."/>
            <person name="Spring S."/>
            <person name="Klenk H.-P."/>
            <person name="Woyke T."/>
        </authorList>
    </citation>
    <scope>NUCLEOTIDE SEQUENCE [LARGE SCALE GENOMIC DNA]</scope>
    <source>
        <strain evidence="3">ATCC 23193 / DSM 2154 / NCIB 8452 / DL</strain>
    </source>
</reference>
<name>F6DL07_DESRL</name>
<evidence type="ECO:0000313" key="2">
    <source>
        <dbReference type="EMBL" id="AEG58316.1"/>
    </source>
</evidence>
<keyword evidence="1" id="KW-1133">Transmembrane helix</keyword>
<dbReference type="KEGG" id="dru:Desru_0009"/>
<organism evidence="2 3">
    <name type="scientific">Desulforamulus ruminis (strain ATCC 23193 / DSM 2154 / NCIMB 8452 / DL)</name>
    <name type="common">Desulfotomaculum ruminis</name>
    <dbReference type="NCBI Taxonomy" id="696281"/>
    <lineage>
        <taxon>Bacteria</taxon>
        <taxon>Bacillati</taxon>
        <taxon>Bacillota</taxon>
        <taxon>Clostridia</taxon>
        <taxon>Eubacteriales</taxon>
        <taxon>Peptococcaceae</taxon>
        <taxon>Desulforamulus</taxon>
    </lineage>
</organism>
<gene>
    <name evidence="2" type="ordered locus">Desru_0009</name>
</gene>
<feature type="transmembrane region" description="Helical" evidence="1">
    <location>
        <begin position="21"/>
        <end position="39"/>
    </location>
</feature>